<dbReference type="Proteomes" id="UP000677228">
    <property type="component" value="Unassembled WGS sequence"/>
</dbReference>
<reference evidence="2" key="1">
    <citation type="submission" date="2021-02" db="EMBL/GenBank/DDBJ databases">
        <authorList>
            <person name="Nowell W R."/>
        </authorList>
    </citation>
    <scope>NUCLEOTIDE SEQUENCE</scope>
</reference>
<organism evidence="2 4">
    <name type="scientific">Didymodactylos carnosus</name>
    <dbReference type="NCBI Taxonomy" id="1234261"/>
    <lineage>
        <taxon>Eukaryota</taxon>
        <taxon>Metazoa</taxon>
        <taxon>Spiralia</taxon>
        <taxon>Gnathifera</taxon>
        <taxon>Rotifera</taxon>
        <taxon>Eurotatoria</taxon>
        <taxon>Bdelloidea</taxon>
        <taxon>Philodinida</taxon>
        <taxon>Philodinidae</taxon>
        <taxon>Didymodactylos</taxon>
    </lineage>
</organism>
<sequence length="424" mass="47613">MSPTGNRISKRNSQRQRKKSTTKRNCNKKKTVTNTRITLHVDQQQQTPGDIKCRSRISNNSKKDDIVYVELDTKCGCNNTDNSNVQFTKRYLECKKTMPINIYKAANNNDKGDDYTLLNDYDELKDISSSIQTSSYQLPHIQLKFTVVNLSTSFANCLCIQDNKIDFNNYLKTSSYQNTKQFLPTIIEHNKLSSILSTYISSSITPVVNIANVVISSPSIINEKKSLPLVPFIKSSNLSSSQKCLPSILTPPLSPTPSSSTKRSSIVSLQNSSLNILTPPSDREKDLKELQHSGFIIKDIEDLEDDHQWDVINEVARRFGEPINIHHENLLLEKKNRKQKKLKKSKSSSSKRMLPKILPKLLSHCSSSSSSSSSLSSIALSSPILSSSLSNSSFDDSRCPVDLSIKKRLSDENTNTSLTKYIKI</sequence>
<protein>
    <submittedName>
        <fullName evidence="2">Uncharacterized protein</fullName>
    </submittedName>
</protein>
<dbReference type="EMBL" id="CAJOBA010002041">
    <property type="protein sequence ID" value="CAF3626835.1"/>
    <property type="molecule type" value="Genomic_DNA"/>
</dbReference>
<feature type="region of interest" description="Disordered" evidence="1">
    <location>
        <begin position="1"/>
        <end position="27"/>
    </location>
</feature>
<feature type="compositionally biased region" description="Basic residues" evidence="1">
    <location>
        <begin position="8"/>
        <end position="27"/>
    </location>
</feature>
<comment type="caution">
    <text evidence="2">The sequence shown here is derived from an EMBL/GenBank/DDBJ whole genome shotgun (WGS) entry which is preliminary data.</text>
</comment>
<accession>A0A8S2CZU6</accession>
<name>A0A8S2CZU6_9BILA</name>
<evidence type="ECO:0000256" key="1">
    <source>
        <dbReference type="SAM" id="MobiDB-lite"/>
    </source>
</evidence>
<proteinExistence type="predicted"/>
<evidence type="ECO:0000313" key="4">
    <source>
        <dbReference type="Proteomes" id="UP000677228"/>
    </source>
</evidence>
<gene>
    <name evidence="2" type="ORF">OVA965_LOCUS6685</name>
    <name evidence="3" type="ORF">TMI583_LOCUS6681</name>
</gene>
<evidence type="ECO:0000313" key="3">
    <source>
        <dbReference type="EMBL" id="CAF3626835.1"/>
    </source>
</evidence>
<evidence type="ECO:0000313" key="2">
    <source>
        <dbReference type="EMBL" id="CAF0841888.1"/>
    </source>
</evidence>
<dbReference type="Proteomes" id="UP000682733">
    <property type="component" value="Unassembled WGS sequence"/>
</dbReference>
<dbReference type="EMBL" id="CAJNOK010002041">
    <property type="protein sequence ID" value="CAF0841888.1"/>
    <property type="molecule type" value="Genomic_DNA"/>
</dbReference>
<dbReference type="AlphaFoldDB" id="A0A8S2CZU6"/>